<dbReference type="InterPro" id="IPR007484">
    <property type="entry name" value="Peptidase_M28"/>
</dbReference>
<evidence type="ECO:0000256" key="2">
    <source>
        <dbReference type="ARBA" id="ARBA00004613"/>
    </source>
</evidence>
<comment type="caution">
    <text evidence="13">The sequence shown here is derived from an EMBL/GenBank/DDBJ whole genome shotgun (WGS) entry which is preliminary data.</text>
</comment>
<evidence type="ECO:0000256" key="3">
    <source>
        <dbReference type="ARBA" id="ARBA00006014"/>
    </source>
</evidence>
<protein>
    <recommendedName>
        <fullName evidence="5">Glutaminyl-peptide cyclotransferase</fullName>
        <ecNumber evidence="4">2.3.2.5</ecNumber>
    </recommendedName>
</protein>
<evidence type="ECO:0000259" key="12">
    <source>
        <dbReference type="Pfam" id="PF04389"/>
    </source>
</evidence>
<sequence length="336" mass="39164">MTYCMLNQRVGSFFIENIKENRTFKPLKSRQLRYVAEELSDEAEFFRLLQPILRERVAGSDGNKAVRRHIYDHMKSLGWNIELDTFVDKTPFGNREFENIIATYPAENTETLTMACHHDSKYFDEFRFIGATDSAVPCAMLLHLASRLNKLLQSSNLTERGVTLQFIFFDGEEAFVKWTEKDSIYGSRHLAEKFAKEVVMVGNKKKRRIDTIKALILLDLIGEKNPQFSNFFPDKTSKHYKALQEINDQLASSRLLTPAPNYFSRRDAPYFGKVEDDHVPWYQRGVSVLHLIAVPFPKSWHTADDDQTALHYPTIENLNRIFRVFVIEYLHLRVKV</sequence>
<evidence type="ECO:0000313" key="14">
    <source>
        <dbReference type="Proteomes" id="UP000549394"/>
    </source>
</evidence>
<dbReference type="GO" id="GO:0008270">
    <property type="term" value="F:zinc ion binding"/>
    <property type="evidence" value="ECO:0007669"/>
    <property type="project" value="TreeGrafter"/>
</dbReference>
<evidence type="ECO:0000256" key="9">
    <source>
        <dbReference type="ARBA" id="ARBA00022833"/>
    </source>
</evidence>
<keyword evidence="6" id="KW-0964">Secreted</keyword>
<dbReference type="Pfam" id="PF04389">
    <property type="entry name" value="Peptidase_M28"/>
    <property type="match status" value="1"/>
</dbReference>
<keyword evidence="8" id="KW-0479">Metal-binding</keyword>
<evidence type="ECO:0000256" key="8">
    <source>
        <dbReference type="ARBA" id="ARBA00022723"/>
    </source>
</evidence>
<accession>A0A7I8W4P5</accession>
<evidence type="ECO:0000256" key="7">
    <source>
        <dbReference type="ARBA" id="ARBA00022679"/>
    </source>
</evidence>
<evidence type="ECO:0000256" key="4">
    <source>
        <dbReference type="ARBA" id="ARBA00012012"/>
    </source>
</evidence>
<comment type="subcellular location">
    <subcellularLocation>
        <location evidence="2">Secreted</location>
    </subcellularLocation>
</comment>
<proteinExistence type="inferred from homology"/>
<evidence type="ECO:0000256" key="10">
    <source>
        <dbReference type="ARBA" id="ARBA00023157"/>
    </source>
</evidence>
<keyword evidence="10" id="KW-1015">Disulfide bond</keyword>
<dbReference type="PANTHER" id="PTHR12283:SF6">
    <property type="entry name" value="GLUTAMINYL-PEPTIDE CYCLOTRANSFERASE-RELATED"/>
    <property type="match status" value="1"/>
</dbReference>
<dbReference type="PANTHER" id="PTHR12283">
    <property type="entry name" value="GLUTAMINYL-PEPTIDE CYCLOTRANSFERASE"/>
    <property type="match status" value="1"/>
</dbReference>
<name>A0A7I8W4P5_9ANNE</name>
<dbReference type="FunFam" id="3.40.630.10:FF:000029">
    <property type="entry name" value="Glutaminyl-peptide cyclotransferase"/>
    <property type="match status" value="1"/>
</dbReference>
<organism evidence="13 14">
    <name type="scientific">Dimorphilus gyrociliatus</name>
    <dbReference type="NCBI Taxonomy" id="2664684"/>
    <lineage>
        <taxon>Eukaryota</taxon>
        <taxon>Metazoa</taxon>
        <taxon>Spiralia</taxon>
        <taxon>Lophotrochozoa</taxon>
        <taxon>Annelida</taxon>
        <taxon>Polychaeta</taxon>
        <taxon>Polychaeta incertae sedis</taxon>
        <taxon>Dinophilidae</taxon>
        <taxon>Dimorphilus</taxon>
    </lineage>
</organism>
<dbReference type="AlphaFoldDB" id="A0A7I8W4P5"/>
<keyword evidence="14" id="KW-1185">Reference proteome</keyword>
<dbReference type="SUPFAM" id="SSF53187">
    <property type="entry name" value="Zn-dependent exopeptidases"/>
    <property type="match status" value="1"/>
</dbReference>
<evidence type="ECO:0000256" key="6">
    <source>
        <dbReference type="ARBA" id="ARBA00022525"/>
    </source>
</evidence>
<keyword evidence="9" id="KW-0862">Zinc</keyword>
<evidence type="ECO:0000256" key="5">
    <source>
        <dbReference type="ARBA" id="ARBA00016861"/>
    </source>
</evidence>
<evidence type="ECO:0000256" key="1">
    <source>
        <dbReference type="ARBA" id="ARBA00000001"/>
    </source>
</evidence>
<gene>
    <name evidence="13" type="ORF">DGYR_LOCUS10879</name>
</gene>
<dbReference type="CDD" id="cd03880">
    <property type="entry name" value="M28_QC_like"/>
    <property type="match status" value="1"/>
</dbReference>
<feature type="domain" description="Peptidase M28" evidence="12">
    <location>
        <begin position="99"/>
        <end position="325"/>
    </location>
</feature>
<reference evidence="13 14" key="1">
    <citation type="submission" date="2020-08" db="EMBL/GenBank/DDBJ databases">
        <authorList>
            <person name="Hejnol A."/>
        </authorList>
    </citation>
    <scope>NUCLEOTIDE SEQUENCE [LARGE SCALE GENOMIC DNA]</scope>
</reference>
<comment type="similarity">
    <text evidence="3">Belongs to the glutaminyl-peptide cyclotransferase family.</text>
</comment>
<dbReference type="GO" id="GO:0016603">
    <property type="term" value="F:glutaminyl-peptide cyclotransferase activity"/>
    <property type="evidence" value="ECO:0007669"/>
    <property type="project" value="UniProtKB-EC"/>
</dbReference>
<keyword evidence="7" id="KW-0808">Transferase</keyword>
<dbReference type="OrthoDB" id="3907302at2759"/>
<evidence type="ECO:0000313" key="13">
    <source>
        <dbReference type="EMBL" id="CAD5123170.1"/>
    </source>
</evidence>
<dbReference type="Gene3D" id="3.40.630.10">
    <property type="entry name" value="Zn peptidases"/>
    <property type="match status" value="1"/>
</dbReference>
<dbReference type="GO" id="GO:0005576">
    <property type="term" value="C:extracellular region"/>
    <property type="evidence" value="ECO:0007669"/>
    <property type="project" value="UniProtKB-SubCell"/>
</dbReference>
<evidence type="ECO:0000256" key="11">
    <source>
        <dbReference type="ARBA" id="ARBA00023315"/>
    </source>
</evidence>
<dbReference type="InterPro" id="IPR037457">
    <property type="entry name" value="M28_QC"/>
</dbReference>
<comment type="catalytic activity">
    <reaction evidence="1">
        <text>N-terminal L-glutaminyl-[peptide] = N-terminal 5-oxo-L-prolyl-[peptide] + NH4(+)</text>
        <dbReference type="Rhea" id="RHEA:23652"/>
        <dbReference type="Rhea" id="RHEA-COMP:11736"/>
        <dbReference type="Rhea" id="RHEA-COMP:11846"/>
        <dbReference type="ChEBI" id="CHEBI:28938"/>
        <dbReference type="ChEBI" id="CHEBI:64722"/>
        <dbReference type="ChEBI" id="CHEBI:87215"/>
        <dbReference type="EC" id="2.3.2.5"/>
    </reaction>
</comment>
<keyword evidence="11" id="KW-0012">Acyltransferase</keyword>
<dbReference type="EMBL" id="CAJFCJ010000019">
    <property type="protein sequence ID" value="CAD5123170.1"/>
    <property type="molecule type" value="Genomic_DNA"/>
</dbReference>
<dbReference type="Proteomes" id="UP000549394">
    <property type="component" value="Unassembled WGS sequence"/>
</dbReference>
<dbReference type="InterPro" id="IPR040234">
    <property type="entry name" value="QC/QCL"/>
</dbReference>
<dbReference type="EC" id="2.3.2.5" evidence="4"/>